<proteinExistence type="predicted"/>
<keyword evidence="2" id="KW-1185">Reference proteome</keyword>
<comment type="caution">
    <text evidence="1">The sequence shown here is derived from an EMBL/GenBank/DDBJ whole genome shotgun (WGS) entry which is preliminary data.</text>
</comment>
<name>A0ACB8GWA8_PSICU</name>
<evidence type="ECO:0000313" key="2">
    <source>
        <dbReference type="Proteomes" id="UP000664032"/>
    </source>
</evidence>
<organism evidence="1 2">
    <name type="scientific">Psilocybe cubensis</name>
    <name type="common">Psychedelic mushroom</name>
    <name type="synonym">Stropharia cubensis</name>
    <dbReference type="NCBI Taxonomy" id="181762"/>
    <lineage>
        <taxon>Eukaryota</taxon>
        <taxon>Fungi</taxon>
        <taxon>Dikarya</taxon>
        <taxon>Basidiomycota</taxon>
        <taxon>Agaricomycotina</taxon>
        <taxon>Agaricomycetes</taxon>
        <taxon>Agaricomycetidae</taxon>
        <taxon>Agaricales</taxon>
        <taxon>Agaricineae</taxon>
        <taxon>Strophariaceae</taxon>
        <taxon>Psilocybe</taxon>
    </lineage>
</organism>
<reference evidence="1" key="1">
    <citation type="submission" date="2021-10" db="EMBL/GenBank/DDBJ databases">
        <title>Psilocybe cubensis genome.</title>
        <authorList>
            <person name="Mckernan K.J."/>
            <person name="Crawford S."/>
            <person name="Trippe A."/>
            <person name="Kane L.T."/>
            <person name="Mclaughlin S."/>
        </authorList>
    </citation>
    <scope>NUCLEOTIDE SEQUENCE</scope>
    <source>
        <strain evidence="1">MGC-MH-2018</strain>
    </source>
</reference>
<dbReference type="Proteomes" id="UP000664032">
    <property type="component" value="Unassembled WGS sequence"/>
</dbReference>
<sequence>MTMVDISLERKATDINIPFTTLSLPETVQVTNGGTGPFKGSLLFATRGRQNLPPALVLVNPTAPNNATVLLDNFFGRQFNSMNDLKIHPSGNIFFTDDTFGFVNDQRPPPSLPSQSYMFDPETGLVRMVSDGAITPNGIAFNADGSVAYIADSSALINNTLSATIYAYDVDAKTFAFNNRRVFAFIDTGIPDGIQVDTNGNVYAGCGDGVQIFREDGVLLGKIFVGANVANMAFAGDGRLVILAGSSIFLAQIEAKSALFTI</sequence>
<evidence type="ECO:0000313" key="1">
    <source>
        <dbReference type="EMBL" id="KAH9480025.1"/>
    </source>
</evidence>
<gene>
    <name evidence="1" type="ORF">JR316_0006622</name>
</gene>
<dbReference type="EMBL" id="JAFIQS020000006">
    <property type="protein sequence ID" value="KAH9480025.1"/>
    <property type="molecule type" value="Genomic_DNA"/>
</dbReference>
<accession>A0ACB8GWA8</accession>
<protein>
    <submittedName>
        <fullName evidence="1">Lactonohydrolase oryL</fullName>
    </submittedName>
</protein>